<gene>
    <name evidence="1" type="ORF">N7515_002955</name>
</gene>
<reference evidence="1" key="1">
    <citation type="submission" date="2022-11" db="EMBL/GenBank/DDBJ databases">
        <authorList>
            <person name="Petersen C."/>
        </authorList>
    </citation>
    <scope>NUCLEOTIDE SEQUENCE</scope>
    <source>
        <strain evidence="1">IBT 22155</strain>
    </source>
</reference>
<dbReference type="GO" id="GO:0098703">
    <property type="term" value="P:calcium ion import across plasma membrane"/>
    <property type="evidence" value="ECO:0007669"/>
    <property type="project" value="InterPro"/>
</dbReference>
<comment type="caution">
    <text evidence="1">The sequence shown here is derived from an EMBL/GenBank/DDBJ whole genome shotgun (WGS) entry which is preliminary data.</text>
</comment>
<reference evidence="1" key="2">
    <citation type="journal article" date="2023" name="IMA Fungus">
        <title>Comparative genomic study of the Penicillium genus elucidates a diverse pangenome and 15 lateral gene transfer events.</title>
        <authorList>
            <person name="Petersen C."/>
            <person name="Sorensen T."/>
            <person name="Nielsen M.R."/>
            <person name="Sondergaard T.E."/>
            <person name="Sorensen J.L."/>
            <person name="Fitzpatrick D.A."/>
            <person name="Frisvad J.C."/>
            <person name="Nielsen K.L."/>
        </authorList>
    </citation>
    <scope>NUCLEOTIDE SEQUENCE</scope>
    <source>
        <strain evidence="1">IBT 22155</strain>
    </source>
</reference>
<dbReference type="RefSeq" id="XP_056525812.1">
    <property type="nucleotide sequence ID" value="XM_056663699.1"/>
</dbReference>
<sequence length="623" mass="67261">MRHQYRALQCYLTATISAIGLLFALACNSVAYAETTHSPAAENTSNLRGAIASDGAGFPVPLDSFNGLELRDSADEDGESNGLDLVRRYPNAAKALGNNQFVAGSLEIGAVEWFYLPAAVVNGKHGVQGTGLPAFVNATDDDFESRQELRKRDEDLAKRETTTVYLSLTTCSKPHRNTTSSQSGFPQLQVYVSKSAKLQQPGPGEDDSQQEVHTAVGGYVGITKTTDSDVFIGVAAPNSTDYTGDYTFQIAASIDAYFHKVVDDDPNLFFIDADVSAALLVTNNLTLSASNSSNYRQWMNLVPPYTMFAHNSNDTSLRGLERSFCALDALSQVGRISNSTEVGMTSRGLGNKPKEQFYITGLNQSSSYSGLLAMVGNSTASGNGIVGGGGQVWKPMNFTTKTDDNCAVLFNLTFCSEVAYAVPSNPRLSVNKLRTIYDDYAASYYQNFSNSLQQIQCKAPPESRFSLAVDCDDCAKAYKQWLCGVTIPRCADYSNPATYLAVRNAGQEFINGSSLPSDSPLRKSVASNSSRNAIIDQKIRPGPYKEILPCQDICHTLVKDCPSALGFGCPEGRLLNSSYGYRNSDGIITCSYLGAVYSLSLGVRLGAWAWVSSLIVMGVMFLV</sequence>
<name>A0A9W9L9R5_9EURO</name>
<dbReference type="PANTHER" id="PTHR39142">
    <property type="entry name" value="MID1P"/>
    <property type="match status" value="1"/>
</dbReference>
<dbReference type="GeneID" id="81402869"/>
<evidence type="ECO:0000313" key="2">
    <source>
        <dbReference type="Proteomes" id="UP001149079"/>
    </source>
</evidence>
<evidence type="ECO:0008006" key="3">
    <source>
        <dbReference type="Google" id="ProtNLM"/>
    </source>
</evidence>
<evidence type="ECO:0000313" key="1">
    <source>
        <dbReference type="EMBL" id="KAJ5144168.1"/>
    </source>
</evidence>
<dbReference type="Proteomes" id="UP001149079">
    <property type="component" value="Unassembled WGS sequence"/>
</dbReference>
<dbReference type="OrthoDB" id="5405745at2759"/>
<accession>A0A9W9L9R5</accession>
<dbReference type="EMBL" id="JAPQKL010000002">
    <property type="protein sequence ID" value="KAJ5144168.1"/>
    <property type="molecule type" value="Genomic_DNA"/>
</dbReference>
<dbReference type="Pfam" id="PF12929">
    <property type="entry name" value="Mid1"/>
    <property type="match status" value="1"/>
</dbReference>
<dbReference type="PANTHER" id="PTHR39142:SF1">
    <property type="entry name" value="AEL197CP"/>
    <property type="match status" value="1"/>
</dbReference>
<dbReference type="AlphaFoldDB" id="A0A9W9L9R5"/>
<protein>
    <recommendedName>
        <fullName evidence="3">Stretch-activated cation channel Mid1</fullName>
    </recommendedName>
</protein>
<proteinExistence type="predicted"/>
<dbReference type="GO" id="GO:0005262">
    <property type="term" value="F:calcium channel activity"/>
    <property type="evidence" value="ECO:0007669"/>
    <property type="project" value="InterPro"/>
</dbReference>
<dbReference type="PROSITE" id="PS51257">
    <property type="entry name" value="PROKAR_LIPOPROTEIN"/>
    <property type="match status" value="1"/>
</dbReference>
<organism evidence="1 2">
    <name type="scientific">Penicillium bovifimosum</name>
    <dbReference type="NCBI Taxonomy" id="126998"/>
    <lineage>
        <taxon>Eukaryota</taxon>
        <taxon>Fungi</taxon>
        <taxon>Dikarya</taxon>
        <taxon>Ascomycota</taxon>
        <taxon>Pezizomycotina</taxon>
        <taxon>Eurotiomycetes</taxon>
        <taxon>Eurotiomycetidae</taxon>
        <taxon>Eurotiales</taxon>
        <taxon>Aspergillaceae</taxon>
        <taxon>Penicillium</taxon>
    </lineage>
</organism>
<keyword evidence="2" id="KW-1185">Reference proteome</keyword>
<dbReference type="InterPro" id="IPR024338">
    <property type="entry name" value="MID1/Yam8"/>
</dbReference>